<sequence>MKLYRRTLPFANQCLILSLIGFMLAILASYAFDHHLSLSTQIAAHISTIIFATLLKVSYVVRCFCQYNLGLEVR</sequence>
<protein>
    <recommendedName>
        <fullName evidence="4">Orphan protein</fullName>
    </recommendedName>
</protein>
<evidence type="ECO:0000256" key="1">
    <source>
        <dbReference type="SAM" id="Phobius"/>
    </source>
</evidence>
<evidence type="ECO:0000313" key="2">
    <source>
        <dbReference type="EMBL" id="QTL37400.1"/>
    </source>
</evidence>
<evidence type="ECO:0008006" key="4">
    <source>
        <dbReference type="Google" id="ProtNLM"/>
    </source>
</evidence>
<reference evidence="2 3" key="1">
    <citation type="submission" date="2021-03" db="EMBL/GenBank/DDBJ databases">
        <title>Complete Genome of Pseudoalteromonas viridis Strain BBR56, a new biocontrol bacterial candidate.</title>
        <authorList>
            <person name="Handayani D.P."/>
            <person name="Isnansetyo A."/>
            <person name="Istiqomah I."/>
            <person name="Jumina J."/>
        </authorList>
    </citation>
    <scope>NUCLEOTIDE SEQUENCE [LARGE SCALE GENOMIC DNA]</scope>
    <source>
        <strain evidence="2 3">BBR56</strain>
    </source>
</reference>
<dbReference type="Proteomes" id="UP000665025">
    <property type="component" value="Chromosome 2"/>
</dbReference>
<name>A0ABX7VDT2_9GAMM</name>
<keyword evidence="3" id="KW-1185">Reference proteome</keyword>
<keyword evidence="1" id="KW-0472">Membrane</keyword>
<evidence type="ECO:0000313" key="3">
    <source>
        <dbReference type="Proteomes" id="UP000665025"/>
    </source>
</evidence>
<organism evidence="2 3">
    <name type="scientific">Pseudoalteromonas viridis</name>
    <dbReference type="NCBI Taxonomy" id="339617"/>
    <lineage>
        <taxon>Bacteria</taxon>
        <taxon>Pseudomonadati</taxon>
        <taxon>Pseudomonadota</taxon>
        <taxon>Gammaproteobacteria</taxon>
        <taxon>Alteromonadales</taxon>
        <taxon>Pseudoalteromonadaceae</taxon>
        <taxon>Pseudoalteromonas</taxon>
    </lineage>
</organism>
<keyword evidence="1" id="KW-0812">Transmembrane</keyword>
<dbReference type="EMBL" id="CP072426">
    <property type="protein sequence ID" value="QTL37400.1"/>
    <property type="molecule type" value="Genomic_DNA"/>
</dbReference>
<feature type="transmembrane region" description="Helical" evidence="1">
    <location>
        <begin position="44"/>
        <end position="65"/>
    </location>
</feature>
<feature type="transmembrane region" description="Helical" evidence="1">
    <location>
        <begin position="12"/>
        <end position="32"/>
    </location>
</feature>
<dbReference type="RefSeq" id="WP_209053635.1">
    <property type="nucleotide sequence ID" value="NZ_CP072426.1"/>
</dbReference>
<gene>
    <name evidence="2" type="ORF">J5X90_21375</name>
</gene>
<proteinExistence type="predicted"/>
<accession>A0ABX7VDT2</accession>
<keyword evidence="1" id="KW-1133">Transmembrane helix</keyword>